<gene>
    <name evidence="2" type="ORF">BBV17_10660</name>
</gene>
<dbReference type="PROSITE" id="PS00028">
    <property type="entry name" value="ZINC_FINGER_C2H2_1"/>
    <property type="match status" value="1"/>
</dbReference>
<evidence type="ECO:0000313" key="3">
    <source>
        <dbReference type="Proteomes" id="UP000180194"/>
    </source>
</evidence>
<evidence type="ECO:0000259" key="1">
    <source>
        <dbReference type="PROSITE" id="PS00028"/>
    </source>
</evidence>
<comment type="caution">
    <text evidence="2">The sequence shown here is derived from an EMBL/GenBank/DDBJ whole genome shotgun (WGS) entry which is preliminary data.</text>
</comment>
<keyword evidence="3" id="KW-1185">Reference proteome</keyword>
<dbReference type="EMBL" id="MBRJ01000008">
    <property type="protein sequence ID" value="OHX49947.1"/>
    <property type="molecule type" value="Genomic_DNA"/>
</dbReference>
<sequence length="124" mass="14135">MVTYECISCKENLAHNIARGNHEKQHTLKIEIPLYNLSDAAFIEYRGKTKNINVTISVAQRKLTRNILLSIKGNEERGVIKYRYGNLGIYVAGNTIIGIDQGNAIPGFRVNKEEYEHLNKLLYL</sequence>
<evidence type="ECO:0000313" key="2">
    <source>
        <dbReference type="EMBL" id="OHX49947.1"/>
    </source>
</evidence>
<dbReference type="InterPro" id="IPR013087">
    <property type="entry name" value="Znf_C2H2_type"/>
</dbReference>
<name>A0ABX3CWX1_9BACI</name>
<dbReference type="RefSeq" id="WP_071156274.1">
    <property type="nucleotide sequence ID" value="NZ_MBRJ01000008.1"/>
</dbReference>
<accession>A0ABX3CWX1</accession>
<reference evidence="2 3" key="1">
    <citation type="submission" date="2016-07" db="EMBL/GenBank/DDBJ databases">
        <title>Bacillus oceanisediminis whole genome.</title>
        <authorList>
            <person name="Pal Y."/>
            <person name="Verma A."/>
            <person name="Mual P."/>
            <person name="Srinivasan K."/>
        </authorList>
    </citation>
    <scope>NUCLEOTIDE SEQUENCE [LARGE SCALE GENOMIC DNA]</scope>
    <source>
        <strain evidence="2 3">Bhandara28</strain>
    </source>
</reference>
<proteinExistence type="predicted"/>
<feature type="domain" description="C2H2-type" evidence="1">
    <location>
        <begin position="6"/>
        <end position="26"/>
    </location>
</feature>
<organism evidence="2 3">
    <name type="scientific">Cytobacillus oceanisediminis</name>
    <dbReference type="NCBI Taxonomy" id="665099"/>
    <lineage>
        <taxon>Bacteria</taxon>
        <taxon>Bacillati</taxon>
        <taxon>Bacillota</taxon>
        <taxon>Bacilli</taxon>
        <taxon>Bacillales</taxon>
        <taxon>Bacillaceae</taxon>
        <taxon>Cytobacillus</taxon>
    </lineage>
</organism>
<dbReference type="Proteomes" id="UP000180194">
    <property type="component" value="Unassembled WGS sequence"/>
</dbReference>
<protein>
    <recommendedName>
        <fullName evidence="1">C2H2-type domain-containing protein</fullName>
    </recommendedName>
</protein>